<keyword evidence="1" id="KW-0472">Membrane</keyword>
<dbReference type="Proteomes" id="UP000319976">
    <property type="component" value="Chromosome"/>
</dbReference>
<dbReference type="RefSeq" id="WP_145258952.1">
    <property type="nucleotide sequence ID" value="NZ_CP036316.1"/>
</dbReference>
<evidence type="ECO:0000313" key="3">
    <source>
        <dbReference type="Proteomes" id="UP000319976"/>
    </source>
</evidence>
<dbReference type="KEGG" id="chya:V22_01910"/>
<feature type="transmembrane region" description="Helical" evidence="1">
    <location>
        <begin position="91"/>
        <end position="111"/>
    </location>
</feature>
<evidence type="ECO:0000256" key="1">
    <source>
        <dbReference type="SAM" id="Phobius"/>
    </source>
</evidence>
<dbReference type="OrthoDB" id="208967at2"/>
<keyword evidence="1" id="KW-1133">Transmembrane helix</keyword>
<dbReference type="EMBL" id="CP036316">
    <property type="protein sequence ID" value="QDT62993.1"/>
    <property type="molecule type" value="Genomic_DNA"/>
</dbReference>
<proteinExistence type="predicted"/>
<feature type="transmembrane region" description="Helical" evidence="1">
    <location>
        <begin position="132"/>
        <end position="151"/>
    </location>
</feature>
<sequence length="389" mass="43500">MSGWLGIAGKQKQKSREFGPFRRKCLCGEKLSADRGAKPRKIRCTSCGRNWFVFPENSYPEPTVIVRRRGRSKKVTPSMWEMQNVKAFREGLLVVLWHIVRPFTMVFGSIITSIRKVISALIAHAKTSAMRLQLIVAGAVIVMALTVGWLWRSSAINAAHAELSEALRQSREDVAEHDFLSAAERLESPVSTLSGMNITQGQLPVAAQMLKECRVASLLSTRTLHELLMEGTEAYQPENPDIWQRRFKNIYQGHWVVVDAMLIPITDSGNSKQKYKLDLPLPGGDYAVDVAADLAVFSKLPSTEEPQRVIFAAQLEDCTPRVDESKELPETKWQLAFNRQTGFLWCGEETADALGYEMLSEADHQKLTTLLASQRDAMGLPNEAADSPQ</sequence>
<protein>
    <submittedName>
        <fullName evidence="2">Uncharacterized protein</fullName>
    </submittedName>
</protein>
<evidence type="ECO:0000313" key="2">
    <source>
        <dbReference type="EMBL" id="QDT62993.1"/>
    </source>
</evidence>
<gene>
    <name evidence="2" type="ORF">V22_01910</name>
</gene>
<accession>A0A517T3N8</accession>
<keyword evidence="3" id="KW-1185">Reference proteome</keyword>
<organism evidence="2 3">
    <name type="scientific">Calycomorphotria hydatis</name>
    <dbReference type="NCBI Taxonomy" id="2528027"/>
    <lineage>
        <taxon>Bacteria</taxon>
        <taxon>Pseudomonadati</taxon>
        <taxon>Planctomycetota</taxon>
        <taxon>Planctomycetia</taxon>
        <taxon>Planctomycetales</taxon>
        <taxon>Planctomycetaceae</taxon>
        <taxon>Calycomorphotria</taxon>
    </lineage>
</organism>
<keyword evidence="1" id="KW-0812">Transmembrane</keyword>
<dbReference type="AlphaFoldDB" id="A0A517T3N8"/>
<name>A0A517T3N8_9PLAN</name>
<reference evidence="2 3" key="1">
    <citation type="submission" date="2019-02" db="EMBL/GenBank/DDBJ databases">
        <title>Deep-cultivation of Planctomycetes and their phenomic and genomic characterization uncovers novel biology.</title>
        <authorList>
            <person name="Wiegand S."/>
            <person name="Jogler M."/>
            <person name="Boedeker C."/>
            <person name="Pinto D."/>
            <person name="Vollmers J."/>
            <person name="Rivas-Marin E."/>
            <person name="Kohn T."/>
            <person name="Peeters S.H."/>
            <person name="Heuer A."/>
            <person name="Rast P."/>
            <person name="Oberbeckmann S."/>
            <person name="Bunk B."/>
            <person name="Jeske O."/>
            <person name="Meyerdierks A."/>
            <person name="Storesund J.E."/>
            <person name="Kallscheuer N."/>
            <person name="Luecker S."/>
            <person name="Lage O.M."/>
            <person name="Pohl T."/>
            <person name="Merkel B.J."/>
            <person name="Hornburger P."/>
            <person name="Mueller R.-W."/>
            <person name="Bruemmer F."/>
            <person name="Labrenz M."/>
            <person name="Spormann A.M."/>
            <person name="Op den Camp H."/>
            <person name="Overmann J."/>
            <person name="Amann R."/>
            <person name="Jetten M.S.M."/>
            <person name="Mascher T."/>
            <person name="Medema M.H."/>
            <person name="Devos D.P."/>
            <person name="Kaster A.-K."/>
            <person name="Ovreas L."/>
            <person name="Rohde M."/>
            <person name="Galperin M.Y."/>
            <person name="Jogler C."/>
        </authorList>
    </citation>
    <scope>NUCLEOTIDE SEQUENCE [LARGE SCALE GENOMIC DNA]</scope>
    <source>
        <strain evidence="2 3">V22</strain>
    </source>
</reference>